<dbReference type="AlphaFoldDB" id="A0A345BY73"/>
<dbReference type="Gene3D" id="3.20.20.150">
    <property type="entry name" value="Divalent-metal-dependent TIM barrel enzymes"/>
    <property type="match status" value="1"/>
</dbReference>
<dbReference type="SUPFAM" id="SSF51658">
    <property type="entry name" value="Xylose isomerase-like"/>
    <property type="match status" value="1"/>
</dbReference>
<dbReference type="Proteomes" id="UP000252100">
    <property type="component" value="Chromosome"/>
</dbReference>
<evidence type="ECO:0000259" key="1">
    <source>
        <dbReference type="Pfam" id="PF01261"/>
    </source>
</evidence>
<evidence type="ECO:0000313" key="3">
    <source>
        <dbReference type="Proteomes" id="UP000252100"/>
    </source>
</evidence>
<dbReference type="InterPro" id="IPR013022">
    <property type="entry name" value="Xyl_isomerase-like_TIM-brl"/>
</dbReference>
<keyword evidence="2" id="KW-0413">Isomerase</keyword>
<dbReference type="EMBL" id="CP031092">
    <property type="protein sequence ID" value="AXF55904.1"/>
    <property type="molecule type" value="Genomic_DNA"/>
</dbReference>
<dbReference type="InterPro" id="IPR050312">
    <property type="entry name" value="IolE/XylAMocC-like"/>
</dbReference>
<organism evidence="2 3">
    <name type="scientific">Salicibibacter kimchii</name>
    <dbReference type="NCBI Taxonomy" id="2099786"/>
    <lineage>
        <taxon>Bacteria</taxon>
        <taxon>Bacillati</taxon>
        <taxon>Bacillota</taxon>
        <taxon>Bacilli</taxon>
        <taxon>Bacillales</taxon>
        <taxon>Bacillaceae</taxon>
        <taxon>Salicibibacter</taxon>
    </lineage>
</organism>
<dbReference type="PANTHER" id="PTHR12110">
    <property type="entry name" value="HYDROXYPYRUVATE ISOMERASE"/>
    <property type="match status" value="1"/>
</dbReference>
<dbReference type="Pfam" id="PF01261">
    <property type="entry name" value="AP_endonuc_2"/>
    <property type="match status" value="1"/>
</dbReference>
<reference evidence="2 3" key="1">
    <citation type="journal article" date="2018" name="J. Microbiol.">
        <title>Salicibibacter kimchii gen. nov., sp. nov., a moderately halophilic and alkalitolerant bacterium in the family Bacillaceae, isolated from kimchi.</title>
        <authorList>
            <person name="Jang J.Y."/>
            <person name="Oh Y.J."/>
            <person name="Lim S.K."/>
            <person name="Park H.K."/>
            <person name="Lee C."/>
            <person name="Kim J.Y."/>
            <person name="Lee M.A."/>
            <person name="Choi H.J."/>
        </authorList>
    </citation>
    <scope>NUCLEOTIDE SEQUENCE [LARGE SCALE GENOMIC DNA]</scope>
    <source>
        <strain evidence="2 3">NKC1-1</strain>
    </source>
</reference>
<feature type="domain" description="Xylose isomerase-like TIM barrel" evidence="1">
    <location>
        <begin position="28"/>
        <end position="291"/>
    </location>
</feature>
<dbReference type="KEGG" id="rue:DT065_07605"/>
<accession>A0A345BY73</accession>
<dbReference type="InterPro" id="IPR036237">
    <property type="entry name" value="Xyl_isomerase-like_sf"/>
</dbReference>
<dbReference type="PANTHER" id="PTHR12110:SF53">
    <property type="entry name" value="BLR5974 PROTEIN"/>
    <property type="match status" value="1"/>
</dbReference>
<protein>
    <submittedName>
        <fullName evidence="2">Sugar phosphate isomerase/epimerase</fullName>
    </submittedName>
</protein>
<dbReference type="GO" id="GO:0016853">
    <property type="term" value="F:isomerase activity"/>
    <property type="evidence" value="ECO:0007669"/>
    <property type="project" value="UniProtKB-KW"/>
</dbReference>
<proteinExistence type="predicted"/>
<evidence type="ECO:0000313" key="2">
    <source>
        <dbReference type="EMBL" id="AXF55904.1"/>
    </source>
</evidence>
<sequence>MIMVLDVGVSISAYDEAADMERLQLKLKKIESLGFQAVEIPVQGMQLLKNGVLNMERLSQYKEILQLFNLQYALHLPDYLDLSRPTDPQVEKDILFASIDVAEELGVRTLVYHPVRFIGEEQFLHSQSWPVFNAEEKEKILFEERQILTAAGEQAKKSNLVIGMENMRPFLDRSDYCYAVNPGLLVGQVSEINHSHVGLTLDVGHLHIATNMYNLDFKEQLMLMAPYLVHLHIHDNFGKACFSTEKNQHELIPQGRGDMHAPIGSGSVPFDLVLEWLPDTYNGMMIHELRSLYEGRWSEIASELSKDSARFTQ</sequence>
<keyword evidence="3" id="KW-1185">Reference proteome</keyword>
<name>A0A345BY73_9BACI</name>
<gene>
    <name evidence="2" type="ORF">DT065_07605</name>
</gene>